<dbReference type="InterPro" id="IPR005225">
    <property type="entry name" value="Small_GTP-bd"/>
</dbReference>
<dbReference type="EMBL" id="DF848928">
    <property type="protein sequence ID" value="GAT55177.1"/>
    <property type="molecule type" value="Genomic_DNA"/>
</dbReference>
<evidence type="ECO:0000256" key="3">
    <source>
        <dbReference type="ARBA" id="ARBA00023134"/>
    </source>
</evidence>
<dbReference type="SUPFAM" id="SSF52540">
    <property type="entry name" value="P-loop containing nucleoside triphosphate hydrolases"/>
    <property type="match status" value="1"/>
</dbReference>
<dbReference type="PANTHER" id="PTHR24070">
    <property type="entry name" value="RAS, DI-RAS, AND RHEB FAMILY MEMBERS OF SMALL GTPASE SUPERFAMILY"/>
    <property type="match status" value="1"/>
</dbReference>
<dbReference type="InterPro" id="IPR020849">
    <property type="entry name" value="Small_GTPase_Ras-type"/>
</dbReference>
<dbReference type="Proteomes" id="UP000815677">
    <property type="component" value="Unassembled WGS sequence"/>
</dbReference>
<dbReference type="InterPro" id="IPR027417">
    <property type="entry name" value="P-loop_NTPase"/>
</dbReference>
<dbReference type="Gene3D" id="3.40.50.300">
    <property type="entry name" value="P-loop containing nucleotide triphosphate hydrolases"/>
    <property type="match status" value="1"/>
</dbReference>
<dbReference type="PROSITE" id="PS51421">
    <property type="entry name" value="RAS"/>
    <property type="match status" value="1"/>
</dbReference>
<reference evidence="4" key="1">
    <citation type="submission" date="2014-09" db="EMBL/GenBank/DDBJ databases">
        <title>Genome sequence of the luminous mushroom Mycena chlorophos for searching fungal bioluminescence genes.</title>
        <authorList>
            <person name="Tanaka Y."/>
            <person name="Kasuga D."/>
            <person name="Oba Y."/>
            <person name="Hase S."/>
            <person name="Sato K."/>
            <person name="Oba Y."/>
            <person name="Sakakibara Y."/>
        </authorList>
    </citation>
    <scope>NUCLEOTIDE SEQUENCE</scope>
</reference>
<proteinExistence type="predicted"/>
<keyword evidence="3" id="KW-0342">GTP-binding</keyword>
<accession>A0ABQ0LX94</accession>
<dbReference type="SMART" id="SM00175">
    <property type="entry name" value="RAB"/>
    <property type="match status" value="1"/>
</dbReference>
<name>A0ABQ0LX94_MYCCL</name>
<sequence length="195" mass="21740">MAPPPVTTETRKIVVLGAANVGKSSLIRKLLDDQFDEAYRPTISDRFEKTLHWSGKDYPCIIYDTGGQDEFSPIKPEHAVGIHGYVLAYAISSQKSFDAVSIIYDKIVHFCGVPMPTVIVGTKSDLFMSRQVSEVDGKNLAQEKESAWIEVSARDGSYESIANVFKLCIEEYEIRNHPASPPQSPLEKDRNCVLM</sequence>
<dbReference type="PROSITE" id="PS51419">
    <property type="entry name" value="RAB"/>
    <property type="match status" value="1"/>
</dbReference>
<evidence type="ECO:0000313" key="5">
    <source>
        <dbReference type="Proteomes" id="UP000815677"/>
    </source>
</evidence>
<evidence type="ECO:0008006" key="6">
    <source>
        <dbReference type="Google" id="ProtNLM"/>
    </source>
</evidence>
<evidence type="ECO:0000256" key="1">
    <source>
        <dbReference type="ARBA" id="ARBA00004342"/>
    </source>
</evidence>
<gene>
    <name evidence="4" type="ORF">MCHLO_11971</name>
</gene>
<evidence type="ECO:0000256" key="2">
    <source>
        <dbReference type="ARBA" id="ARBA00022741"/>
    </source>
</evidence>
<dbReference type="PROSITE" id="PS51420">
    <property type="entry name" value="RHO"/>
    <property type="match status" value="1"/>
</dbReference>
<dbReference type="PRINTS" id="PR00449">
    <property type="entry name" value="RASTRNSFRMNG"/>
</dbReference>
<evidence type="ECO:0000313" key="4">
    <source>
        <dbReference type="EMBL" id="GAT55177.1"/>
    </source>
</evidence>
<dbReference type="SMART" id="SM00174">
    <property type="entry name" value="RHO"/>
    <property type="match status" value="1"/>
</dbReference>
<keyword evidence="2" id="KW-0547">Nucleotide-binding</keyword>
<protein>
    <recommendedName>
        <fullName evidence="6">P-loop containing nucleoside triphosphate hydrolase protein</fullName>
    </recommendedName>
</protein>
<keyword evidence="5" id="KW-1185">Reference proteome</keyword>
<dbReference type="SMART" id="SM00173">
    <property type="entry name" value="RAS"/>
    <property type="match status" value="1"/>
</dbReference>
<dbReference type="InterPro" id="IPR001806">
    <property type="entry name" value="Small_GTPase"/>
</dbReference>
<comment type="subcellular location">
    <subcellularLocation>
        <location evidence="1">Cell membrane</location>
        <topology evidence="1">Lipid-anchor</topology>
        <orientation evidence="1">Cytoplasmic side</orientation>
    </subcellularLocation>
</comment>
<dbReference type="NCBIfam" id="TIGR00231">
    <property type="entry name" value="small_GTP"/>
    <property type="match status" value="1"/>
</dbReference>
<dbReference type="Pfam" id="PF00071">
    <property type="entry name" value="Ras"/>
    <property type="match status" value="1"/>
</dbReference>
<organism evidence="4 5">
    <name type="scientific">Mycena chlorophos</name>
    <name type="common">Agaric fungus</name>
    <name type="synonym">Agaricus chlorophos</name>
    <dbReference type="NCBI Taxonomy" id="658473"/>
    <lineage>
        <taxon>Eukaryota</taxon>
        <taxon>Fungi</taxon>
        <taxon>Dikarya</taxon>
        <taxon>Basidiomycota</taxon>
        <taxon>Agaricomycotina</taxon>
        <taxon>Agaricomycetes</taxon>
        <taxon>Agaricomycetidae</taxon>
        <taxon>Agaricales</taxon>
        <taxon>Marasmiineae</taxon>
        <taxon>Mycenaceae</taxon>
        <taxon>Mycena</taxon>
    </lineage>
</organism>